<proteinExistence type="predicted"/>
<feature type="compositionally biased region" description="Polar residues" evidence="2">
    <location>
        <begin position="629"/>
        <end position="647"/>
    </location>
</feature>
<protein>
    <submittedName>
        <fullName evidence="3">Uncharacterized protein</fullName>
    </submittedName>
</protein>
<comment type="caution">
    <text evidence="3">The sequence shown here is derived from an EMBL/GenBank/DDBJ whole genome shotgun (WGS) entry which is preliminary data.</text>
</comment>
<feature type="compositionally biased region" description="Polar residues" evidence="2">
    <location>
        <begin position="813"/>
        <end position="827"/>
    </location>
</feature>
<dbReference type="Proteomes" id="UP001305779">
    <property type="component" value="Unassembled WGS sequence"/>
</dbReference>
<organism evidence="3 4">
    <name type="scientific">Zasmidium cellare</name>
    <name type="common">Wine cellar mold</name>
    <name type="synonym">Racodium cellare</name>
    <dbReference type="NCBI Taxonomy" id="395010"/>
    <lineage>
        <taxon>Eukaryota</taxon>
        <taxon>Fungi</taxon>
        <taxon>Dikarya</taxon>
        <taxon>Ascomycota</taxon>
        <taxon>Pezizomycotina</taxon>
        <taxon>Dothideomycetes</taxon>
        <taxon>Dothideomycetidae</taxon>
        <taxon>Mycosphaerellales</taxon>
        <taxon>Mycosphaerellaceae</taxon>
        <taxon>Zasmidium</taxon>
    </lineage>
</organism>
<feature type="compositionally biased region" description="Polar residues" evidence="2">
    <location>
        <begin position="291"/>
        <end position="300"/>
    </location>
</feature>
<sequence>MTNASTYHTRLYERHSPTYAPTQLAHASPRETSAGPWRSLHHGHGRMSSGQVADAPPLTLHIPQAHDLPSISPPINNNHSFDHIAASNQPVSTPSTSLPSFAAFKEHATARPDDVDGPEIAPMSSRLSCQSCTKLQPWVRDVAVAVAELDESVQTYCNKTVNRGLEIPNDSLIGLVQWIVDRLRTAKSDVQDAARRNQGYFPQQQQISQTGYPQRALSPPNSLKRNAERWERDDFPVPKRPRSGASVEQPFQLPALTPRDERRGSIDFAARLGYSPPPSESLPGSAHPRQMSPTFANRSMNRPLPSPSSLAYPPSAAPSLPPPVGSPATSYQPTSTIHSTSTSSATSAHIADLQHQVTLKSLALQTLQSEYASLLQKLQRERVKSQTIEKKTSVADQEVNELTSKNEEMTEQIKTLESQLEESEKKREVDRAEAAKEKEQWGRMLEMGGRLHAKVDSERQRLLDEKEYLSRRVAALEAEDSVRPAHLKTDLQVETEGSRRHSGPDGSERQISQNGPSSEVVPVGAGSFGDFSNSEAAALKREVLVLNGRIESLRFALEEARRHNQEAEQKTRAFLEQNTQLGTAIDSALKSDSSRTVAKRSENDLRRAPSSRSTPARHKPAWSPPVLTISPQASSHTTAKPSTSASKHGTLEVIDGGKSSIANIADVARARTPGPEELGIHITPSTSSPEELIKALGPVPAPLPSFQFVAHTPWAPSPSQASRDDERPYATDGLGHHVPVPGYGRSGVGRPTGTSPRSYHSSPGEILEDGSSSGSGSGQRSPEGYSSEPEASTSGWNPTNSRPYSALPPIHQSGGSSYPHNGYNAWQASMPPPPRPEVGTSYHSN</sequence>
<evidence type="ECO:0000313" key="4">
    <source>
        <dbReference type="Proteomes" id="UP001305779"/>
    </source>
</evidence>
<feature type="coiled-coil region" evidence="1">
    <location>
        <begin position="550"/>
        <end position="577"/>
    </location>
</feature>
<feature type="compositionally biased region" description="Basic and acidic residues" evidence="2">
    <location>
        <begin position="485"/>
        <end position="508"/>
    </location>
</feature>
<feature type="compositionally biased region" description="Polar residues" evidence="2">
    <location>
        <begin position="200"/>
        <end position="212"/>
    </location>
</feature>
<feature type="region of interest" description="Disordered" evidence="2">
    <location>
        <begin position="485"/>
        <end position="527"/>
    </location>
</feature>
<feature type="compositionally biased region" description="Polar residues" evidence="2">
    <location>
        <begin position="752"/>
        <end position="761"/>
    </location>
</feature>
<feature type="region of interest" description="Disordered" evidence="2">
    <location>
        <begin position="197"/>
        <end position="343"/>
    </location>
</feature>
<feature type="compositionally biased region" description="Low complexity" evidence="2">
    <location>
        <begin position="334"/>
        <end position="343"/>
    </location>
</feature>
<feature type="compositionally biased region" description="Basic and acidic residues" evidence="2">
    <location>
        <begin position="225"/>
        <end position="237"/>
    </location>
</feature>
<evidence type="ECO:0000313" key="3">
    <source>
        <dbReference type="EMBL" id="KAK4508151.1"/>
    </source>
</evidence>
<evidence type="ECO:0000256" key="1">
    <source>
        <dbReference type="SAM" id="Coils"/>
    </source>
</evidence>
<feature type="region of interest" description="Disordered" evidence="2">
    <location>
        <begin position="585"/>
        <end position="650"/>
    </location>
</feature>
<accession>A0ABR0F473</accession>
<feature type="coiled-coil region" evidence="1">
    <location>
        <begin position="364"/>
        <end position="479"/>
    </location>
</feature>
<keyword evidence="4" id="KW-1185">Reference proteome</keyword>
<feature type="compositionally biased region" description="Pro residues" evidence="2">
    <location>
        <begin position="315"/>
        <end position="325"/>
    </location>
</feature>
<evidence type="ECO:0000256" key="2">
    <source>
        <dbReference type="SAM" id="MobiDB-lite"/>
    </source>
</evidence>
<feature type="region of interest" description="Disordered" evidence="2">
    <location>
        <begin position="1"/>
        <end position="52"/>
    </location>
</feature>
<keyword evidence="1" id="KW-0175">Coiled coil</keyword>
<gene>
    <name evidence="3" type="ORF">PRZ48_001889</name>
</gene>
<feature type="compositionally biased region" description="Polar residues" evidence="2">
    <location>
        <begin position="789"/>
        <end position="803"/>
    </location>
</feature>
<feature type="region of interest" description="Disordered" evidence="2">
    <location>
        <begin position="695"/>
        <end position="845"/>
    </location>
</feature>
<dbReference type="EMBL" id="JAXOVC010000001">
    <property type="protein sequence ID" value="KAK4508151.1"/>
    <property type="molecule type" value="Genomic_DNA"/>
</dbReference>
<name>A0ABR0F473_ZASCE</name>
<reference evidence="3 4" key="1">
    <citation type="journal article" date="2023" name="G3 (Bethesda)">
        <title>A chromosome-level genome assembly of Zasmidium syzygii isolated from banana leaves.</title>
        <authorList>
            <person name="van Westerhoven A.C."/>
            <person name="Mehrabi R."/>
            <person name="Talebi R."/>
            <person name="Steentjes M.B.F."/>
            <person name="Corcolon B."/>
            <person name="Chong P.A."/>
            <person name="Kema G.H.J."/>
            <person name="Seidl M.F."/>
        </authorList>
    </citation>
    <scope>NUCLEOTIDE SEQUENCE [LARGE SCALE GENOMIC DNA]</scope>
    <source>
        <strain evidence="3 4">P124</strain>
    </source>
</reference>